<feature type="signal peptide" evidence="1">
    <location>
        <begin position="1"/>
        <end position="17"/>
    </location>
</feature>
<name>A0ABW4R5T6_9RHOB</name>
<evidence type="ECO:0000313" key="3">
    <source>
        <dbReference type="Proteomes" id="UP001597213"/>
    </source>
</evidence>
<feature type="chain" id="PRO_5047344607" description="Lipoprotein" evidence="1">
    <location>
        <begin position="18"/>
        <end position="46"/>
    </location>
</feature>
<proteinExistence type="predicted"/>
<reference evidence="3" key="1">
    <citation type="journal article" date="2019" name="Int. J. Syst. Evol. Microbiol.">
        <title>The Global Catalogue of Microorganisms (GCM) 10K type strain sequencing project: providing services to taxonomists for standard genome sequencing and annotation.</title>
        <authorList>
            <consortium name="The Broad Institute Genomics Platform"/>
            <consortium name="The Broad Institute Genome Sequencing Center for Infectious Disease"/>
            <person name="Wu L."/>
            <person name="Ma J."/>
        </authorList>
    </citation>
    <scope>NUCLEOTIDE SEQUENCE [LARGE SCALE GENOMIC DNA]</scope>
    <source>
        <strain evidence="3">CCUG 56029</strain>
    </source>
</reference>
<evidence type="ECO:0008006" key="4">
    <source>
        <dbReference type="Google" id="ProtNLM"/>
    </source>
</evidence>
<organism evidence="2 3">
    <name type="scientific">Paracoccus pacificus</name>
    <dbReference type="NCBI Taxonomy" id="1463598"/>
    <lineage>
        <taxon>Bacteria</taxon>
        <taxon>Pseudomonadati</taxon>
        <taxon>Pseudomonadota</taxon>
        <taxon>Alphaproteobacteria</taxon>
        <taxon>Rhodobacterales</taxon>
        <taxon>Paracoccaceae</taxon>
        <taxon>Paracoccus</taxon>
    </lineage>
</organism>
<evidence type="ECO:0000256" key="1">
    <source>
        <dbReference type="SAM" id="SignalP"/>
    </source>
</evidence>
<gene>
    <name evidence="2" type="ORF">ACFSCT_04780</name>
</gene>
<dbReference type="Proteomes" id="UP001597213">
    <property type="component" value="Unassembled WGS sequence"/>
</dbReference>
<sequence>MSKKVVLAMVLAGVAFTAACQKREETVVTPAPVTVEPVYQGKYGPN</sequence>
<comment type="caution">
    <text evidence="2">The sequence shown here is derived from an EMBL/GenBank/DDBJ whole genome shotgun (WGS) entry which is preliminary data.</text>
</comment>
<protein>
    <recommendedName>
        <fullName evidence="4">Lipoprotein</fullName>
    </recommendedName>
</protein>
<evidence type="ECO:0000313" key="2">
    <source>
        <dbReference type="EMBL" id="MFD1881028.1"/>
    </source>
</evidence>
<dbReference type="PROSITE" id="PS51257">
    <property type="entry name" value="PROKAR_LIPOPROTEIN"/>
    <property type="match status" value="1"/>
</dbReference>
<dbReference type="EMBL" id="JBHUEN010000013">
    <property type="protein sequence ID" value="MFD1881028.1"/>
    <property type="molecule type" value="Genomic_DNA"/>
</dbReference>
<dbReference type="RefSeq" id="WP_379140542.1">
    <property type="nucleotide sequence ID" value="NZ_JBHUEN010000013.1"/>
</dbReference>
<accession>A0ABW4R5T6</accession>
<keyword evidence="1" id="KW-0732">Signal</keyword>
<keyword evidence="3" id="KW-1185">Reference proteome</keyword>